<gene>
    <name evidence="1" type="primary">nagB</name>
    <name evidence="1" type="ORF">KIH16_14090</name>
</gene>
<dbReference type="EC" id="3.5.99.6" evidence="1"/>
<proteinExistence type="predicted"/>
<reference evidence="1" key="1">
    <citation type="submission" date="2021-05" db="EMBL/GenBank/DDBJ databases">
        <title>An isolated secondary fermenter in methanogenic hydrocarbon-degrading communities.</title>
        <authorList>
            <person name="Liu Y.-F."/>
            <person name="Liu Z.-l."/>
        </authorList>
    </citation>
    <scope>NUCLEOTIDE SEQUENCE</scope>
    <source>
        <strain evidence="1">L-13</strain>
    </source>
</reference>
<protein>
    <submittedName>
        <fullName evidence="1">Glucosamine-6-phosphate deaminase</fullName>
        <ecNumber evidence="1">3.5.99.6</ecNumber>
    </submittedName>
</protein>
<name>A0ACD1DVL0_9BACT</name>
<accession>A0ACD1DVL0</accession>
<dbReference type="Proteomes" id="UP000682204">
    <property type="component" value="Chromosome"/>
</dbReference>
<evidence type="ECO:0000313" key="1">
    <source>
        <dbReference type="EMBL" id="QVL36233.1"/>
    </source>
</evidence>
<sequence length="241" mass="26235">MRVVTARDYDQMSRKASYIVASRVILNPKCVLGLATGDTPKGLYRELAFLFRAGDVDFSGVTTFNLDEYVGLTPDHPNSYQSYMREHFFRFVNVSPGRRHIPDGAAPDLAAECRRYEAAIERAGGIDLQILGLGRDGHIGFNEPDVKFETGTHVVTLAESTLEANARFFARADDVPRSAISMGIRTIMSARRILLLASGAEKAEAIRGAVMGAVTPDLPASVLQLHPNATVIVDEAAARTL</sequence>
<dbReference type="EMBL" id="CP074691">
    <property type="protein sequence ID" value="QVL36233.1"/>
    <property type="molecule type" value="Genomic_DNA"/>
</dbReference>
<evidence type="ECO:0000313" key="2">
    <source>
        <dbReference type="Proteomes" id="UP000682204"/>
    </source>
</evidence>
<organism evidence="1 2">
    <name type="scientific">Aminirod propionatiphilus</name>
    <dbReference type="NCBI Taxonomy" id="3415223"/>
    <lineage>
        <taxon>Bacteria</taxon>
        <taxon>Thermotogati</taxon>
        <taxon>Synergistota</taxon>
        <taxon>Synergistia</taxon>
        <taxon>Synergistales</taxon>
        <taxon>Aminiphilaceae</taxon>
        <taxon>Aminirod</taxon>
    </lineage>
</organism>
<keyword evidence="1" id="KW-0378">Hydrolase</keyword>
<keyword evidence="2" id="KW-1185">Reference proteome</keyword>